<name>A0A6M5Z2F5_9BACT</name>
<evidence type="ECO:0000313" key="1">
    <source>
        <dbReference type="EMBL" id="QJX00409.1"/>
    </source>
</evidence>
<dbReference type="KEGG" id="ftj:FTUN_8039"/>
<reference evidence="2" key="1">
    <citation type="submission" date="2020-05" db="EMBL/GenBank/DDBJ databases">
        <title>Frigoriglobus tundricola gen. nov., sp. nov., a psychrotolerant cellulolytic planctomycete of the family Gemmataceae with two divergent copies of 16S rRNA gene.</title>
        <authorList>
            <person name="Kulichevskaya I.S."/>
            <person name="Ivanova A.A."/>
            <person name="Naumoff D.G."/>
            <person name="Beletsky A.V."/>
            <person name="Rijpstra W.I.C."/>
            <person name="Sinninghe Damste J.S."/>
            <person name="Mardanov A.V."/>
            <person name="Ravin N.V."/>
            <person name="Dedysh S.N."/>
        </authorList>
    </citation>
    <scope>NUCLEOTIDE SEQUENCE [LARGE SCALE GENOMIC DNA]</scope>
    <source>
        <strain evidence="2">PL17</strain>
    </source>
</reference>
<organism evidence="1 2">
    <name type="scientific">Frigoriglobus tundricola</name>
    <dbReference type="NCBI Taxonomy" id="2774151"/>
    <lineage>
        <taxon>Bacteria</taxon>
        <taxon>Pseudomonadati</taxon>
        <taxon>Planctomycetota</taxon>
        <taxon>Planctomycetia</taxon>
        <taxon>Gemmatales</taxon>
        <taxon>Gemmataceae</taxon>
        <taxon>Frigoriglobus</taxon>
    </lineage>
</organism>
<dbReference type="EMBL" id="CP053452">
    <property type="protein sequence ID" value="QJX00409.1"/>
    <property type="molecule type" value="Genomic_DNA"/>
</dbReference>
<evidence type="ECO:0000313" key="2">
    <source>
        <dbReference type="Proteomes" id="UP000503447"/>
    </source>
</evidence>
<dbReference type="InterPro" id="IPR045534">
    <property type="entry name" value="DUF6428"/>
</dbReference>
<dbReference type="Pfam" id="PF20001">
    <property type="entry name" value="DUF6428"/>
    <property type="match status" value="1"/>
</dbReference>
<keyword evidence="2" id="KW-1185">Reference proteome</keyword>
<accession>A0A6M5Z2F5</accession>
<dbReference type="Proteomes" id="UP000503447">
    <property type="component" value="Chromosome"/>
</dbReference>
<dbReference type="AlphaFoldDB" id="A0A6M5Z2F5"/>
<proteinExistence type="predicted"/>
<dbReference type="RefSeq" id="WP_171475160.1">
    <property type="nucleotide sequence ID" value="NZ_CP053452.2"/>
</dbReference>
<gene>
    <name evidence="1" type="ORF">FTUN_8039</name>
</gene>
<sequence>MTIGEFQTVLTRAPNAPIHLMLPDGDFVPAHFHVTEIGRVQKDFIDCGGTSRSTVSCVLQVWVAQDTAHRLTAGKLVDILGLAAPLLKSDALPVEVEYEGATVSQFPVASAELTPSGVLFHLGTKHTDCLAPDRCGVGPAGTGCC</sequence>
<protein>
    <submittedName>
        <fullName evidence="1">Uncharacterized protein</fullName>
    </submittedName>
</protein>